<dbReference type="EMBL" id="AP025028">
    <property type="protein sequence ID" value="BDA80094.1"/>
    <property type="molecule type" value="Genomic_DNA"/>
</dbReference>
<feature type="transmembrane region" description="Helical" evidence="6">
    <location>
        <begin position="69"/>
        <end position="96"/>
    </location>
</feature>
<organism evidence="7 8">
    <name type="scientific">Leptospira kobayashii</name>
    <dbReference type="NCBI Taxonomy" id="1917830"/>
    <lineage>
        <taxon>Bacteria</taxon>
        <taxon>Pseudomonadati</taxon>
        <taxon>Spirochaetota</taxon>
        <taxon>Spirochaetia</taxon>
        <taxon>Leptospirales</taxon>
        <taxon>Leptospiraceae</taxon>
        <taxon>Leptospira</taxon>
    </lineage>
</organism>
<reference evidence="7 8" key="1">
    <citation type="submission" date="2021-08" db="EMBL/GenBank/DDBJ databases">
        <title>Complete genome sequence of Leptospira kobayashii strain E30.</title>
        <authorList>
            <person name="Nakao R."/>
            <person name="Nakamura S."/>
            <person name="Masuzawa T."/>
            <person name="Koizumi N."/>
        </authorList>
    </citation>
    <scope>NUCLEOTIDE SEQUENCE [LARGE SCALE GENOMIC DNA]</scope>
    <source>
        <strain evidence="7 8">E30</strain>
    </source>
</reference>
<accession>A0ABM7UM22</accession>
<dbReference type="Pfam" id="PF03739">
    <property type="entry name" value="LptF_LptG"/>
    <property type="match status" value="1"/>
</dbReference>
<keyword evidence="3 6" id="KW-0812">Transmembrane</keyword>
<feature type="transmembrane region" description="Helical" evidence="6">
    <location>
        <begin position="31"/>
        <end position="49"/>
    </location>
</feature>
<keyword evidence="2" id="KW-1003">Cell membrane</keyword>
<evidence type="ECO:0000256" key="3">
    <source>
        <dbReference type="ARBA" id="ARBA00022692"/>
    </source>
</evidence>
<name>A0ABM7UM22_9LEPT</name>
<feature type="transmembrane region" description="Helical" evidence="6">
    <location>
        <begin position="325"/>
        <end position="342"/>
    </location>
</feature>
<keyword evidence="4 6" id="KW-1133">Transmembrane helix</keyword>
<feature type="transmembrane region" description="Helical" evidence="6">
    <location>
        <begin position="297"/>
        <end position="318"/>
    </location>
</feature>
<dbReference type="InterPro" id="IPR005495">
    <property type="entry name" value="LptG/LptF_permease"/>
</dbReference>
<dbReference type="Proteomes" id="UP000245263">
    <property type="component" value="Chromosome 1"/>
</dbReference>
<evidence type="ECO:0000256" key="4">
    <source>
        <dbReference type="ARBA" id="ARBA00022989"/>
    </source>
</evidence>
<keyword evidence="8" id="KW-1185">Reference proteome</keyword>
<evidence type="ECO:0000256" key="5">
    <source>
        <dbReference type="ARBA" id="ARBA00023136"/>
    </source>
</evidence>
<keyword evidence="5 6" id="KW-0472">Membrane</keyword>
<evidence type="ECO:0000256" key="1">
    <source>
        <dbReference type="ARBA" id="ARBA00004651"/>
    </source>
</evidence>
<evidence type="ECO:0000313" key="8">
    <source>
        <dbReference type="Proteomes" id="UP000245263"/>
    </source>
</evidence>
<sequence>MTLNLFLTPFTWFKREFIPFRILDRYLFFDFLKNFLGTLILLTSMIIIYEFTNNMKYLVSSKVQQSHVYLYILYSVPGMLVQVVSPALMFSVCFVVGQYSVNKELVAIMVAGVSFLRIITPILFFGFCMWLFMTFFQQFVVIPANKQAQIQYSYMAKGANKLIDFVYQFHVKGKNGFYYVYWIDEKENTVKGGFNYIEISEDGLPVFTVSSQKAKFIESPHQWILYDVEEVKFNKDLEVVSRENIPERTYPFPEDIKYFSRPTRNPEEMNFFELAEEIESRIGKGIPYRDVIVHRHAAFAMPLMSFIVVALGALAGAITKRSAGVASLGLTIAVVLLYYILYSTMKTLAENGGLPIWFGIWITPVMFIIFAYVFYKKMNI</sequence>
<proteinExistence type="predicted"/>
<comment type="subcellular location">
    <subcellularLocation>
        <location evidence="1">Cell membrane</location>
        <topology evidence="1">Multi-pass membrane protein</topology>
    </subcellularLocation>
</comment>
<evidence type="ECO:0000313" key="7">
    <source>
        <dbReference type="EMBL" id="BDA80094.1"/>
    </source>
</evidence>
<dbReference type="PANTHER" id="PTHR33529">
    <property type="entry name" value="SLR0882 PROTEIN-RELATED"/>
    <property type="match status" value="1"/>
</dbReference>
<protein>
    <submittedName>
        <fullName evidence="7">Permease</fullName>
    </submittedName>
</protein>
<evidence type="ECO:0000256" key="6">
    <source>
        <dbReference type="SAM" id="Phobius"/>
    </source>
</evidence>
<feature type="transmembrane region" description="Helical" evidence="6">
    <location>
        <begin position="354"/>
        <end position="375"/>
    </location>
</feature>
<evidence type="ECO:0000256" key="2">
    <source>
        <dbReference type="ARBA" id="ARBA00022475"/>
    </source>
</evidence>
<gene>
    <name evidence="7" type="ORF">LPTSP3_g30240</name>
</gene>
<dbReference type="PANTHER" id="PTHR33529:SF6">
    <property type="entry name" value="YJGP_YJGQ FAMILY PERMEASE"/>
    <property type="match status" value="1"/>
</dbReference>
<dbReference type="RefSeq" id="WP_109020992.1">
    <property type="nucleotide sequence ID" value="NZ_AP025028.1"/>
</dbReference>
<feature type="transmembrane region" description="Helical" evidence="6">
    <location>
        <begin position="108"/>
        <end position="133"/>
    </location>
</feature>